<evidence type="ECO:0000313" key="10">
    <source>
        <dbReference type="EMBL" id="KAK0601013.1"/>
    </source>
</evidence>
<dbReference type="InterPro" id="IPR035892">
    <property type="entry name" value="C2_domain_sf"/>
</dbReference>
<feature type="domain" description="Protein kinase" evidence="9">
    <location>
        <begin position="18"/>
        <end position="219"/>
    </location>
</feature>
<dbReference type="Proteomes" id="UP001168877">
    <property type="component" value="Unassembled WGS sequence"/>
</dbReference>
<evidence type="ECO:0000256" key="3">
    <source>
        <dbReference type="ARBA" id="ARBA00022679"/>
    </source>
</evidence>
<evidence type="ECO:0000256" key="2">
    <source>
        <dbReference type="ARBA" id="ARBA00022527"/>
    </source>
</evidence>
<dbReference type="Gene3D" id="3.30.200.20">
    <property type="entry name" value="Phosphorylase Kinase, domain 1"/>
    <property type="match status" value="1"/>
</dbReference>
<dbReference type="Pfam" id="PF00069">
    <property type="entry name" value="Pkinase"/>
    <property type="match status" value="1"/>
</dbReference>
<dbReference type="EMBL" id="JAUESC010000003">
    <property type="protein sequence ID" value="KAK0601013.1"/>
    <property type="molecule type" value="Genomic_DNA"/>
</dbReference>
<dbReference type="InterPro" id="IPR011009">
    <property type="entry name" value="Kinase-like_dom_sf"/>
</dbReference>
<dbReference type="AlphaFoldDB" id="A0AA39T0X1"/>
<dbReference type="GO" id="GO:0005524">
    <property type="term" value="F:ATP binding"/>
    <property type="evidence" value="ECO:0007669"/>
    <property type="project" value="UniProtKB-KW"/>
</dbReference>
<evidence type="ECO:0000256" key="6">
    <source>
        <dbReference type="ARBA" id="ARBA00022840"/>
    </source>
</evidence>
<evidence type="ECO:0000256" key="7">
    <source>
        <dbReference type="ARBA" id="ARBA00047899"/>
    </source>
</evidence>
<keyword evidence="11" id="KW-1185">Reference proteome</keyword>
<keyword evidence="2" id="KW-0723">Serine/threonine-protein kinase</keyword>
<dbReference type="SUPFAM" id="SSF49562">
    <property type="entry name" value="C2 domain (Calcium/lipid-binding domain, CaLB)"/>
    <property type="match status" value="1"/>
</dbReference>
<dbReference type="SUPFAM" id="SSF56112">
    <property type="entry name" value="Protein kinase-like (PK-like)"/>
    <property type="match status" value="1"/>
</dbReference>
<evidence type="ECO:0000256" key="8">
    <source>
        <dbReference type="ARBA" id="ARBA00048679"/>
    </source>
</evidence>
<evidence type="ECO:0000313" key="11">
    <source>
        <dbReference type="Proteomes" id="UP001168877"/>
    </source>
</evidence>
<reference evidence="10" key="2">
    <citation type="submission" date="2023-06" db="EMBL/GenBank/DDBJ databases">
        <authorList>
            <person name="Swenson N.G."/>
            <person name="Wegrzyn J.L."/>
            <person name="Mcevoy S.L."/>
        </authorList>
    </citation>
    <scope>NUCLEOTIDE SEQUENCE</scope>
    <source>
        <strain evidence="10">NS2018</strain>
        <tissue evidence="10">Leaf</tissue>
    </source>
</reference>
<comment type="catalytic activity">
    <reaction evidence="8">
        <text>L-seryl-[protein] + ATP = O-phospho-L-seryl-[protein] + ADP + H(+)</text>
        <dbReference type="Rhea" id="RHEA:17989"/>
        <dbReference type="Rhea" id="RHEA-COMP:9863"/>
        <dbReference type="Rhea" id="RHEA-COMP:11604"/>
        <dbReference type="ChEBI" id="CHEBI:15378"/>
        <dbReference type="ChEBI" id="CHEBI:29999"/>
        <dbReference type="ChEBI" id="CHEBI:30616"/>
        <dbReference type="ChEBI" id="CHEBI:83421"/>
        <dbReference type="ChEBI" id="CHEBI:456216"/>
        <dbReference type="EC" id="2.7.11.1"/>
    </reaction>
</comment>
<proteinExistence type="predicted"/>
<keyword evidence="6" id="KW-0067">ATP-binding</keyword>
<evidence type="ECO:0000256" key="4">
    <source>
        <dbReference type="ARBA" id="ARBA00022741"/>
    </source>
</evidence>
<sequence>MENLMGLLRLHVLKGVNLAIRDVMSSDPYVIVRMGKQVPSFIICDVLYNFASGYRAFDEFEGIQVAWNQFKLSDFLQSPEELERLYCEIHLLKTLKHNNIMKFYTSWVDTGNRNIIFVTEMFTSGTLRQYRLKLKRVNIRAVKHWCRQILRGLLYLHSHDPLVIHRDRNCDNIFDNGKQGEVKIGDLGLTAILKNSHAAHCVSMFDLLKSMESDFTITY</sequence>
<protein>
    <recommendedName>
        <fullName evidence="1">non-specific serine/threonine protein kinase</fullName>
        <ecNumber evidence="1">2.7.11.1</ecNumber>
    </recommendedName>
</protein>
<keyword evidence="4" id="KW-0547">Nucleotide-binding</keyword>
<evidence type="ECO:0000259" key="9">
    <source>
        <dbReference type="PROSITE" id="PS50011"/>
    </source>
</evidence>
<evidence type="ECO:0000256" key="5">
    <source>
        <dbReference type="ARBA" id="ARBA00022777"/>
    </source>
</evidence>
<name>A0AA39T0X1_ACESA</name>
<comment type="caution">
    <text evidence="10">The sequence shown here is derived from an EMBL/GenBank/DDBJ whole genome shotgun (WGS) entry which is preliminary data.</text>
</comment>
<keyword evidence="5" id="KW-0418">Kinase</keyword>
<evidence type="ECO:0000256" key="1">
    <source>
        <dbReference type="ARBA" id="ARBA00012513"/>
    </source>
</evidence>
<dbReference type="PROSITE" id="PS50011">
    <property type="entry name" value="PROTEIN_KINASE_DOM"/>
    <property type="match status" value="1"/>
</dbReference>
<dbReference type="Gene3D" id="1.10.510.10">
    <property type="entry name" value="Transferase(Phosphotransferase) domain 1"/>
    <property type="match status" value="1"/>
</dbReference>
<dbReference type="GO" id="GO:0004674">
    <property type="term" value="F:protein serine/threonine kinase activity"/>
    <property type="evidence" value="ECO:0007669"/>
    <property type="project" value="UniProtKB-KW"/>
</dbReference>
<accession>A0AA39T0X1</accession>
<reference evidence="10" key="1">
    <citation type="journal article" date="2022" name="Plant J.">
        <title>Strategies of tolerance reflected in two North American maple genomes.</title>
        <authorList>
            <person name="McEvoy S.L."/>
            <person name="Sezen U.U."/>
            <person name="Trouern-Trend A."/>
            <person name="McMahon S.M."/>
            <person name="Schaberg P.G."/>
            <person name="Yang J."/>
            <person name="Wegrzyn J.L."/>
            <person name="Swenson N.G."/>
        </authorList>
    </citation>
    <scope>NUCLEOTIDE SEQUENCE</scope>
    <source>
        <strain evidence="10">NS2018</strain>
    </source>
</reference>
<dbReference type="InterPro" id="IPR000719">
    <property type="entry name" value="Prot_kinase_dom"/>
</dbReference>
<dbReference type="InterPro" id="IPR050588">
    <property type="entry name" value="WNK_Ser-Thr_kinase"/>
</dbReference>
<gene>
    <name evidence="10" type="ORF">LWI29_020512</name>
</gene>
<dbReference type="FunFam" id="3.30.200.20:FF:000075">
    <property type="entry name" value="Probable serine/threonine-protein kinase WNK1"/>
    <property type="match status" value="1"/>
</dbReference>
<dbReference type="PANTHER" id="PTHR13902">
    <property type="entry name" value="SERINE/THREONINE-PROTEIN KINASE WNK WITH NO LYSINE -RELATED"/>
    <property type="match status" value="1"/>
</dbReference>
<comment type="catalytic activity">
    <reaction evidence="7">
        <text>L-threonyl-[protein] + ATP = O-phospho-L-threonyl-[protein] + ADP + H(+)</text>
        <dbReference type="Rhea" id="RHEA:46608"/>
        <dbReference type="Rhea" id="RHEA-COMP:11060"/>
        <dbReference type="Rhea" id="RHEA-COMP:11605"/>
        <dbReference type="ChEBI" id="CHEBI:15378"/>
        <dbReference type="ChEBI" id="CHEBI:30013"/>
        <dbReference type="ChEBI" id="CHEBI:30616"/>
        <dbReference type="ChEBI" id="CHEBI:61977"/>
        <dbReference type="ChEBI" id="CHEBI:456216"/>
        <dbReference type="EC" id="2.7.11.1"/>
    </reaction>
</comment>
<organism evidence="10 11">
    <name type="scientific">Acer saccharum</name>
    <name type="common">Sugar maple</name>
    <dbReference type="NCBI Taxonomy" id="4024"/>
    <lineage>
        <taxon>Eukaryota</taxon>
        <taxon>Viridiplantae</taxon>
        <taxon>Streptophyta</taxon>
        <taxon>Embryophyta</taxon>
        <taxon>Tracheophyta</taxon>
        <taxon>Spermatophyta</taxon>
        <taxon>Magnoliopsida</taxon>
        <taxon>eudicotyledons</taxon>
        <taxon>Gunneridae</taxon>
        <taxon>Pentapetalae</taxon>
        <taxon>rosids</taxon>
        <taxon>malvids</taxon>
        <taxon>Sapindales</taxon>
        <taxon>Sapindaceae</taxon>
        <taxon>Hippocastanoideae</taxon>
        <taxon>Acereae</taxon>
        <taxon>Acer</taxon>
    </lineage>
</organism>
<dbReference type="EC" id="2.7.11.1" evidence="1"/>
<keyword evidence="3" id="KW-0808">Transferase</keyword>